<comment type="caution">
    <text evidence="1">The sequence shown here is derived from an EMBL/GenBank/DDBJ whole genome shotgun (WGS) entry which is preliminary data.</text>
</comment>
<dbReference type="GO" id="GO:0015031">
    <property type="term" value="P:protein transport"/>
    <property type="evidence" value="ECO:0007669"/>
    <property type="project" value="InterPro"/>
</dbReference>
<dbReference type="Proteomes" id="UP000469325">
    <property type="component" value="Unassembled WGS sequence"/>
</dbReference>
<keyword evidence="2" id="KW-1185">Reference proteome</keyword>
<sequence>MQYFVPAWYKQGEWMENEQVWYRARTVTEFDDTVKQVQLFFRRHVAPFRIVLLGFSPNFRHFLHRQGVYHAPYWSCFDAMQGIAPRPMRTFSFHDLAWPDDVEFVYSPFAVLAMRGGEKFAQVEFAEDGNMFLVDMFQGGQRVCTNLYDDRGFVSCQIAYKDGVPVRRRYFDDGGTWKFAQYLTDGHVVINPASAWFLHGSGDSAKRVPYQRQRYDRLDDVIEEVLEDFLRDTAKDDVFTIAMDPQHSEVLDRALAGRPKVLSFFGRRMGERGLTTAGRRLLSSAACVVVDKEATAFGVCESMGSSTVPVRVITPYEARVEFGVSLHLHVQNVLVAVDSLAPELFDATIVSLANYVITRNHLARVCLFTRSAHYDEKISLLRRAQGALQRAGLDPEMASDRQGVSENGLPESDGTPVVFSVSQCVDELHVSRTIREQRVVVDLSPLPDQFLQISAMSTGIPQIAMRGTEYLEDGKNGRVIEDVSQLADAVDFYLGSVENFNEAQIASYELGGRFTSEELVKAWKEVIGIGQHAGAAARK</sequence>
<organism evidence="1 2">
    <name type="scientific">Olsenella porci</name>
    <dbReference type="NCBI Taxonomy" id="2652279"/>
    <lineage>
        <taxon>Bacteria</taxon>
        <taxon>Bacillati</taxon>
        <taxon>Actinomycetota</taxon>
        <taxon>Coriobacteriia</taxon>
        <taxon>Coriobacteriales</taxon>
        <taxon>Atopobiaceae</taxon>
        <taxon>Olsenella</taxon>
    </lineage>
</organism>
<dbReference type="RefSeq" id="WP_154436026.1">
    <property type="nucleotide sequence ID" value="NZ_VUNC01000008.1"/>
</dbReference>
<name>A0A6N7XCJ2_9ACTN</name>
<reference evidence="1 2" key="1">
    <citation type="submission" date="2019-08" db="EMBL/GenBank/DDBJ databases">
        <title>In-depth cultivation of the pig gut microbiome towards novel bacterial diversity and tailored functional studies.</title>
        <authorList>
            <person name="Wylensek D."/>
            <person name="Hitch T.C.A."/>
            <person name="Clavel T."/>
        </authorList>
    </citation>
    <scope>NUCLEOTIDE SEQUENCE [LARGE SCALE GENOMIC DNA]</scope>
    <source>
        <strain evidence="1 2">CA-Schmier-601-WT-1</strain>
    </source>
</reference>
<evidence type="ECO:0000313" key="1">
    <source>
        <dbReference type="EMBL" id="MST73302.1"/>
    </source>
</evidence>
<evidence type="ECO:0000313" key="2">
    <source>
        <dbReference type="Proteomes" id="UP000469325"/>
    </source>
</evidence>
<dbReference type="EMBL" id="VUNC01000008">
    <property type="protein sequence ID" value="MST73302.1"/>
    <property type="molecule type" value="Genomic_DNA"/>
</dbReference>
<dbReference type="NCBIfam" id="TIGR03713">
    <property type="entry name" value="acc_sec_asp1"/>
    <property type="match status" value="1"/>
</dbReference>
<dbReference type="AlphaFoldDB" id="A0A6N7XCJ2"/>
<gene>
    <name evidence="1" type="primary">asp1</name>
    <name evidence="1" type="ORF">FYJ68_09335</name>
</gene>
<dbReference type="InterPro" id="IPR022372">
    <property type="entry name" value="Accessory_SS_Asp1"/>
</dbReference>
<proteinExistence type="predicted"/>
<protein>
    <submittedName>
        <fullName evidence="1">Accessory Sec system protein Asp1</fullName>
    </submittedName>
</protein>
<dbReference type="Pfam" id="PF16993">
    <property type="entry name" value="Asp1"/>
    <property type="match status" value="1"/>
</dbReference>
<accession>A0A6N7XCJ2</accession>